<protein>
    <submittedName>
        <fullName evidence="4">Sulfotransferase domain-containing protein</fullName>
    </submittedName>
</protein>
<comment type="similarity">
    <text evidence="1">Belongs to the sulfotransferase 1 family.</text>
</comment>
<dbReference type="InterPro" id="IPR027417">
    <property type="entry name" value="P-loop_NTPase"/>
</dbReference>
<evidence type="ECO:0000259" key="3">
    <source>
        <dbReference type="Pfam" id="PF00685"/>
    </source>
</evidence>
<evidence type="ECO:0000256" key="2">
    <source>
        <dbReference type="ARBA" id="ARBA00022679"/>
    </source>
</evidence>
<organism evidence="4 5">
    <name type="scientific">Methylomonas fluvii</name>
    <dbReference type="NCBI Taxonomy" id="1854564"/>
    <lineage>
        <taxon>Bacteria</taxon>
        <taxon>Pseudomonadati</taxon>
        <taxon>Pseudomonadota</taxon>
        <taxon>Gammaproteobacteria</taxon>
        <taxon>Methylococcales</taxon>
        <taxon>Methylococcaceae</taxon>
        <taxon>Methylomonas</taxon>
    </lineage>
</organism>
<dbReference type="Gene3D" id="3.40.50.300">
    <property type="entry name" value="P-loop containing nucleotide triphosphate hydrolases"/>
    <property type="match status" value="1"/>
</dbReference>
<evidence type="ECO:0000313" key="5">
    <source>
        <dbReference type="Proteomes" id="UP000641152"/>
    </source>
</evidence>
<evidence type="ECO:0000313" key="4">
    <source>
        <dbReference type="EMBL" id="MBD9362473.1"/>
    </source>
</evidence>
<dbReference type="SUPFAM" id="SSF52540">
    <property type="entry name" value="P-loop containing nucleoside triphosphate hydrolases"/>
    <property type="match status" value="1"/>
</dbReference>
<name>A0ABR9DH99_9GAMM</name>
<sequence>MNGFYWLASYPKSGNTWLRLFLESLFLDGDTPDINALQTVGNNAANRYAFDRVLDIASSDLTDDEITCARPRQYEIEAREAQAPMLRKAHDAWRLTPAGEPLFPPGLTLGAVYIVRDPRDVAVSLAHHMNQTIDQSIQRMCDPEAVMERGLRRVPDQLPQLLMSWSQHARSWLEAPVPLLLLKYEDLLADPATHFGSAVQFLQAKAAPDKIAAAVEAVHFERLRAMEESEGFAEKQPGMERFFRRGIAGGWRDSLSSGQIGRIEADHGDMMHRLGYLP</sequence>
<proteinExistence type="inferred from homology"/>
<feature type="domain" description="Sulfotransferase" evidence="3">
    <location>
        <begin position="6"/>
        <end position="274"/>
    </location>
</feature>
<dbReference type="InterPro" id="IPR000863">
    <property type="entry name" value="Sulfotransferase_dom"/>
</dbReference>
<accession>A0ABR9DH99</accession>
<keyword evidence="5" id="KW-1185">Reference proteome</keyword>
<dbReference type="Proteomes" id="UP000641152">
    <property type="component" value="Unassembled WGS sequence"/>
</dbReference>
<dbReference type="PANTHER" id="PTHR11783">
    <property type="entry name" value="SULFOTRANSFERASE SULT"/>
    <property type="match status" value="1"/>
</dbReference>
<gene>
    <name evidence="4" type="ORF">EBB_18550</name>
</gene>
<dbReference type="EMBL" id="JACXST010000003">
    <property type="protein sequence ID" value="MBD9362473.1"/>
    <property type="molecule type" value="Genomic_DNA"/>
</dbReference>
<dbReference type="Pfam" id="PF00685">
    <property type="entry name" value="Sulfotransfer_1"/>
    <property type="match status" value="1"/>
</dbReference>
<reference evidence="4 5" key="1">
    <citation type="submission" date="2020-09" db="EMBL/GenBank/DDBJ databases">
        <title>Methylomonas albis sp. nov. and Methylomonas fluvii sp. nov.: Two cold-adapted methanotrophs from the River Elbe and an amended description of Methylovulum psychrotolerans strain Eb1.</title>
        <authorList>
            <person name="Bussmann I.K."/>
            <person name="Klings K.-W."/>
            <person name="Warnstedt J."/>
            <person name="Hoppert M."/>
            <person name="Saborowski A."/>
            <person name="Horn F."/>
            <person name="Liebner S."/>
        </authorList>
    </citation>
    <scope>NUCLEOTIDE SEQUENCE [LARGE SCALE GENOMIC DNA]</scope>
    <source>
        <strain evidence="4 5">EbB</strain>
    </source>
</reference>
<dbReference type="RefSeq" id="WP_192395248.1">
    <property type="nucleotide sequence ID" value="NZ_CAJHIU010000003.1"/>
</dbReference>
<evidence type="ECO:0000256" key="1">
    <source>
        <dbReference type="ARBA" id="ARBA00005771"/>
    </source>
</evidence>
<keyword evidence="2" id="KW-0808">Transferase</keyword>
<comment type="caution">
    <text evidence="4">The sequence shown here is derived from an EMBL/GenBank/DDBJ whole genome shotgun (WGS) entry which is preliminary data.</text>
</comment>